<comment type="caution">
    <text evidence="2">The sequence shown here is derived from an EMBL/GenBank/DDBJ whole genome shotgun (WGS) entry which is preliminary data.</text>
</comment>
<name>A0AA38GKK6_TAXCH</name>
<proteinExistence type="predicted"/>
<organism evidence="2 3">
    <name type="scientific">Taxus chinensis</name>
    <name type="common">Chinese yew</name>
    <name type="synonym">Taxus wallichiana var. chinensis</name>
    <dbReference type="NCBI Taxonomy" id="29808"/>
    <lineage>
        <taxon>Eukaryota</taxon>
        <taxon>Viridiplantae</taxon>
        <taxon>Streptophyta</taxon>
        <taxon>Embryophyta</taxon>
        <taxon>Tracheophyta</taxon>
        <taxon>Spermatophyta</taxon>
        <taxon>Pinopsida</taxon>
        <taxon>Pinidae</taxon>
        <taxon>Conifers II</taxon>
        <taxon>Cupressales</taxon>
        <taxon>Taxaceae</taxon>
        <taxon>Taxus</taxon>
    </lineage>
</organism>
<keyword evidence="3" id="KW-1185">Reference proteome</keyword>
<evidence type="ECO:0000256" key="1">
    <source>
        <dbReference type="SAM" id="MobiDB-lite"/>
    </source>
</evidence>
<evidence type="ECO:0000313" key="3">
    <source>
        <dbReference type="Proteomes" id="UP000824469"/>
    </source>
</evidence>
<dbReference type="EMBL" id="JAHRHJ020000002">
    <property type="protein sequence ID" value="KAH9325302.1"/>
    <property type="molecule type" value="Genomic_DNA"/>
</dbReference>
<reference evidence="2 3" key="1">
    <citation type="journal article" date="2021" name="Nat. Plants">
        <title>The Taxus genome provides insights into paclitaxel biosynthesis.</title>
        <authorList>
            <person name="Xiong X."/>
            <person name="Gou J."/>
            <person name="Liao Q."/>
            <person name="Li Y."/>
            <person name="Zhou Q."/>
            <person name="Bi G."/>
            <person name="Li C."/>
            <person name="Du R."/>
            <person name="Wang X."/>
            <person name="Sun T."/>
            <person name="Guo L."/>
            <person name="Liang H."/>
            <person name="Lu P."/>
            <person name="Wu Y."/>
            <person name="Zhang Z."/>
            <person name="Ro D.K."/>
            <person name="Shang Y."/>
            <person name="Huang S."/>
            <person name="Yan J."/>
        </authorList>
    </citation>
    <scope>NUCLEOTIDE SEQUENCE [LARGE SCALE GENOMIC DNA]</scope>
    <source>
        <strain evidence="2">Ta-2019</strain>
    </source>
</reference>
<feature type="non-terminal residue" evidence="2">
    <location>
        <position position="1"/>
    </location>
</feature>
<feature type="non-terminal residue" evidence="2">
    <location>
        <position position="58"/>
    </location>
</feature>
<protein>
    <submittedName>
        <fullName evidence="2">Uncharacterized protein</fullName>
    </submittedName>
</protein>
<accession>A0AA38GKK6</accession>
<sequence>VSGEMELVEMVDSFLGGEGDEHDSSIREGADEVGSSVGRGACARISSMEGTGGNWGMV</sequence>
<evidence type="ECO:0000313" key="2">
    <source>
        <dbReference type="EMBL" id="KAH9325302.1"/>
    </source>
</evidence>
<dbReference type="Proteomes" id="UP000824469">
    <property type="component" value="Unassembled WGS sequence"/>
</dbReference>
<dbReference type="AlphaFoldDB" id="A0AA38GKK6"/>
<gene>
    <name evidence="2" type="ORF">KI387_005480</name>
</gene>
<feature type="region of interest" description="Disordered" evidence="1">
    <location>
        <begin position="14"/>
        <end position="40"/>
    </location>
</feature>